<dbReference type="Pfam" id="PF13692">
    <property type="entry name" value="Glyco_trans_1_4"/>
    <property type="match status" value="1"/>
</dbReference>
<comment type="caution">
    <text evidence="2">The sequence shown here is derived from an EMBL/GenBank/DDBJ whole genome shotgun (WGS) entry which is preliminary data.</text>
</comment>
<dbReference type="EMBL" id="MRCA01000004">
    <property type="protein sequence ID" value="OKH14559.1"/>
    <property type="molecule type" value="Genomic_DNA"/>
</dbReference>
<dbReference type="Pfam" id="PF13578">
    <property type="entry name" value="Methyltransf_24"/>
    <property type="match status" value="1"/>
</dbReference>
<reference evidence="2 3" key="1">
    <citation type="submission" date="2016-11" db="EMBL/GenBank/DDBJ databases">
        <title>Draft Genome Sequences of Nine Cyanobacterial Strains from Diverse Habitats.</title>
        <authorList>
            <person name="Zhu T."/>
            <person name="Hou S."/>
            <person name="Lu X."/>
            <person name="Hess W.R."/>
        </authorList>
    </citation>
    <scope>NUCLEOTIDE SEQUENCE [LARGE SCALE GENOMIC DNA]</scope>
    <source>
        <strain evidence="2 3">NIES-592</strain>
    </source>
</reference>
<gene>
    <name evidence="2" type="ORF">NIES592_10440</name>
</gene>
<dbReference type="AlphaFoldDB" id="A0A1U7H136"/>
<dbReference type="GO" id="GO:0009103">
    <property type="term" value="P:lipopolysaccharide biosynthetic process"/>
    <property type="evidence" value="ECO:0007669"/>
    <property type="project" value="TreeGrafter"/>
</dbReference>
<dbReference type="RefSeq" id="WP_073555739.1">
    <property type="nucleotide sequence ID" value="NZ_MRCA01000004.1"/>
</dbReference>
<dbReference type="Gene3D" id="3.40.50.150">
    <property type="entry name" value="Vaccinia Virus protein VP39"/>
    <property type="match status" value="1"/>
</dbReference>
<evidence type="ECO:0000313" key="2">
    <source>
        <dbReference type="EMBL" id="OKH14559.1"/>
    </source>
</evidence>
<dbReference type="SUPFAM" id="SSF53335">
    <property type="entry name" value="S-adenosyl-L-methionine-dependent methyltransferases"/>
    <property type="match status" value="1"/>
</dbReference>
<sequence>MNNEITNSELNRLIPPEIKNDEFYATLQRITREENIKTVLEIGSSSGEGSTEAFVTGIRHNPHKPILFCMEVSKTRFTELKKRYKNDDFVKVYNLSSVPVESFPNENEVIDFYKNTENNLKNYPLELVLSWLHQDIEYVNNSGLSEHGIKKIKQENNIDYFDLVLIDGSEFTGNAELDEIYGAKYICLDDINTFKNYKTFSRLMKDSNYTLISCNKNIRNGYAIFKQKNVKPVSYQTIDDAVKSIPGFMISGQEEYLFNKVQSLPEEAVIVEIGSFRGRSTIAMGYACIGTNRKIYAIDTWNGNDSDFSERQFFEIWRQNIQINGLEEYVIPLRGYSHDVLSYWHELTDGKNIDFIFIDGSHQYLDVLKDFELSFPLVKDGGWIAFHDVIHTWPGPERVWHKIAKYILVNHEYSSSLACGQKNITATNSSLTTGLPIHFFTIVLNGQPFIRYHIEVFKQLPFKWHWHIVEGVADLKHDTSWSVKLGGRISDEVHKNGRSCDGTTEYLDELVRQYPDNITIYRQPEGVFWDGKREMVNAPLANIQEECLLWQIDVDELWTLEQICTAREIFISNPEKTAAFYWCWYFVGEQLIISTRNCYAQNPQQEWLRTWRYKPGYIWAAHEPPVLVETLADGQFKNVAAVNPFLHHETEQHGLVFQHFAYVTPEQLKFKEQYYGYSSAVTQWNALQKTTKFPILLREYFPWVQDETQVDIAHTRGIIPIAQRESGSNIWRFLQPDEVQQEITQINKVSPIIIVDGVFFQLYQTGIARVWKSLLEEWSTNGFAKHIIVLDRADTAPKIPGIRYRTVPAYDYDNTDVDREILQQVCDEEGAEVFISSYYTTPITTPSVFMAYDMIPEVMGWDMNNPMWREKKHGIRHASSYITISENTANDLVNSYKDIVRESVTVAYCGVKNTFFPSKPEKIQAFKHKYSINKPYFLLVGTGNGYKNGILFFQAFSKLASSNGFDIVCTGSCGLLAPEFRTYTSGSVVHMLQLSDEELATAYSGAVALVYPSKYEGFGMPIIEAMACGCPVITCPNASLPEVAGEAAIYIKDDDVSALADALCEVQKPSVRQSLIAAGLEQAKKFSWSKMAEIVSSALIDATLLPLNLKEINLITFPDWLQSEELIGLELAQVIKTLAIHSESSSITLLIDTNNIATEDVELFLSSVTMNLLMEEDLDVTDGLQISIVGNLADIQWKVLLPRLHGRIVLEHENQQALIQAKADTLPAYELASFSQARDKEFFLVE</sequence>
<dbReference type="CDD" id="cd03809">
    <property type="entry name" value="GT4_MtfB-like"/>
    <property type="match status" value="1"/>
</dbReference>
<dbReference type="GO" id="GO:0016757">
    <property type="term" value="F:glycosyltransferase activity"/>
    <property type="evidence" value="ECO:0007669"/>
    <property type="project" value="TreeGrafter"/>
</dbReference>
<proteinExistence type="predicted"/>
<keyword evidence="3" id="KW-1185">Reference proteome</keyword>
<organism evidence="2 3">
    <name type="scientific">Fischerella major NIES-592</name>
    <dbReference type="NCBI Taxonomy" id="210994"/>
    <lineage>
        <taxon>Bacteria</taxon>
        <taxon>Bacillati</taxon>
        <taxon>Cyanobacteriota</taxon>
        <taxon>Cyanophyceae</taxon>
        <taxon>Nostocales</taxon>
        <taxon>Hapalosiphonaceae</taxon>
        <taxon>Fischerella</taxon>
    </lineage>
</organism>
<dbReference type="PANTHER" id="PTHR46401">
    <property type="entry name" value="GLYCOSYLTRANSFERASE WBBK-RELATED"/>
    <property type="match status" value="1"/>
</dbReference>
<dbReference type="OrthoDB" id="9797829at2"/>
<dbReference type="Gene3D" id="3.40.50.2000">
    <property type="entry name" value="Glycogen Phosphorylase B"/>
    <property type="match status" value="2"/>
</dbReference>
<name>A0A1U7H136_9CYAN</name>
<dbReference type="PANTHER" id="PTHR46401:SF2">
    <property type="entry name" value="GLYCOSYLTRANSFERASE WBBK-RELATED"/>
    <property type="match status" value="1"/>
</dbReference>
<keyword evidence="1 2" id="KW-0808">Transferase</keyword>
<dbReference type="Proteomes" id="UP000186391">
    <property type="component" value="Unassembled WGS sequence"/>
</dbReference>
<dbReference type="SUPFAM" id="SSF53756">
    <property type="entry name" value="UDP-Glycosyltransferase/glycogen phosphorylase"/>
    <property type="match status" value="1"/>
</dbReference>
<accession>A0A1U7H136</accession>
<evidence type="ECO:0000313" key="3">
    <source>
        <dbReference type="Proteomes" id="UP000186391"/>
    </source>
</evidence>
<evidence type="ECO:0000256" key="1">
    <source>
        <dbReference type="ARBA" id="ARBA00022679"/>
    </source>
</evidence>
<protein>
    <submittedName>
        <fullName evidence="2">Glycosyl transferase family 1</fullName>
    </submittedName>
</protein>
<dbReference type="InterPro" id="IPR029063">
    <property type="entry name" value="SAM-dependent_MTases_sf"/>
</dbReference>